<dbReference type="SUPFAM" id="SSF52172">
    <property type="entry name" value="CheY-like"/>
    <property type="match status" value="1"/>
</dbReference>
<dbReference type="Pfam" id="PF00072">
    <property type="entry name" value="Response_reg"/>
    <property type="match status" value="1"/>
</dbReference>
<accession>A0AAF0FA83</accession>
<dbReference type="CDD" id="cd17546">
    <property type="entry name" value="REC_hyHK_CKI1_RcsC-like"/>
    <property type="match status" value="1"/>
</dbReference>
<dbReference type="InterPro" id="IPR001789">
    <property type="entry name" value="Sig_transdc_resp-reg_receiver"/>
</dbReference>
<feature type="compositionally biased region" description="Polar residues" evidence="4">
    <location>
        <begin position="619"/>
        <end position="645"/>
    </location>
</feature>
<sequence>MATSQKAYEVLSRTLLDCLDSTLQSLWKPLTAQLRVTIGSPSLQAVVHTTVAIHWLGSWLSQGLAPAASMVLDAPVSSSAHVEDLVQIASDVVVTRAIANRVQLFLTASPPIDGTLDAAGLLAFVQSGPLSDFSLPWFPSPNYAVAVHTVLVHVMSWVVQLAAQDSSVIMMPISFAKSSDQRIDIFFNSSLPQDDAAWPAWLGPQVHLQHVLDDMGITVTQAAIAEKSLASHPFLRLLTDADHPTHLHISLRRPKSVDLLSSVPLSITSAAPSLVRFVHALPLETMQERIAHKRVRLIPWGPEEDPRCLQLQTYLSDLGCDVAIISPEKIDPALSSTPHPSAFPSGNNGSATNLNAHLERMSFYGTGSSVGPASDIASNSHTPEILRADTSSTNTNSSRASITPNAAMNDQPHPFSADIFTKKFLTDLDSEGQHVDLVIVHNNKTVLDSLLKSGMKTAIIYFAPPAALERIANEHEGSGVVFLPVPIGYMRLMWALFSAWFSYDADAQSYVSASGVQLPINTAPFPLPKFKGEMSNSHHSEHPSSDPMQSGSSGDEDLDHEDHPLEIQAPIARPATSRESSGASLSDLMDLHQTSVLDQEGGMKLAPYSPLIDPPDVLENTSSTPANSEPATRAPNSPTANSPQTVVEDVLRTPIQRMQEAPDYFTRAVSQLSTQPTNSGLVIRSVDGRAAGIFFHPPTEESEPSESQPNADDTLHAETRPLQHSTQSEFGSRVALTLPQTNASVSQETSFDMNESPRILRTSFSQPSLPSSPSMQSPNQRNAPSNPGLGVMTSDQQLLGNNPYPSEAAPALQEPTCTVSTELNLSNTTFHTEPVVDALNVTDPVHGERLYQKGQVLQPVGFETILGLDSSTNSSHNSHYVTQEPKSQSRSRSVSVSEANQNTSKKPAMNRRKSNPQAPMRPHINVSTTPSKSQTATRSQKGASSGERPVAVQRPGAPRSIQLPPPPLPKQMMCDAEASLPIPPIHYSTRARRTSAQPQAGLLIGGGMHGTKKKDSRDVSQASQASQSTVVSANLSVPSSPSAPQAIQREHSSTPPYKPPVVGSVPSPEVEASPTMASSPTLSSAPASGRLSPTIAARIHRRKIALRNDFLPPVKVLVVEDNVINQRILSTFLRKRKIKHEIAKDGREAVDKWRYGDFHLILMDIQLPVMNGIEATKEIRRLEKEIRTTQTGEDPLPSPMSPAARHSVIIVALTASVLSSDRVAALAAGCNDFLNKPVSLPWLQRKILEWGSMQYLLHAGRTSNALSEPPTPPTPGSVLQTESHDRHHHYPKGSFDTLINDKAREVANRLRLSQPPHVMRK</sequence>
<feature type="region of interest" description="Disordered" evidence="4">
    <location>
        <begin position="991"/>
        <end position="1089"/>
    </location>
</feature>
<gene>
    <name evidence="6" type="ORF">MPSI1_003838</name>
</gene>
<keyword evidence="7" id="KW-1185">Reference proteome</keyword>
<feature type="compositionally biased region" description="Polar residues" evidence="4">
    <location>
        <begin position="1034"/>
        <end position="1045"/>
    </location>
</feature>
<dbReference type="PROSITE" id="PS50110">
    <property type="entry name" value="RESPONSE_REGULATORY"/>
    <property type="match status" value="1"/>
</dbReference>
<feature type="domain" description="Response regulatory" evidence="5">
    <location>
        <begin position="1115"/>
        <end position="1251"/>
    </location>
</feature>
<evidence type="ECO:0000313" key="6">
    <source>
        <dbReference type="EMBL" id="WFD45160.1"/>
    </source>
</evidence>
<dbReference type="Gene3D" id="3.40.50.2300">
    <property type="match status" value="1"/>
</dbReference>
<feature type="compositionally biased region" description="Low complexity" evidence="4">
    <location>
        <begin position="1060"/>
        <end position="1088"/>
    </location>
</feature>
<feature type="compositionally biased region" description="Low complexity" evidence="4">
    <location>
        <begin position="888"/>
        <end position="897"/>
    </location>
</feature>
<reference evidence="6" key="1">
    <citation type="submission" date="2023-02" db="EMBL/GenBank/DDBJ databases">
        <title>Mating type loci evolution in Malassezia.</title>
        <authorList>
            <person name="Coelho M.A."/>
        </authorList>
    </citation>
    <scope>NUCLEOTIDE SEQUENCE</scope>
    <source>
        <strain evidence="6">CBS 14136</strain>
    </source>
</reference>
<proteinExistence type="predicted"/>
<feature type="compositionally biased region" description="Basic and acidic residues" evidence="4">
    <location>
        <begin position="530"/>
        <end position="544"/>
    </location>
</feature>
<evidence type="ECO:0000256" key="2">
    <source>
        <dbReference type="ARBA" id="ARBA00023012"/>
    </source>
</evidence>
<protein>
    <recommendedName>
        <fullName evidence="5">Response regulatory domain-containing protein</fullName>
    </recommendedName>
</protein>
<keyword evidence="2" id="KW-0902">Two-component regulatory system</keyword>
<evidence type="ECO:0000256" key="1">
    <source>
        <dbReference type="ARBA" id="ARBA00022553"/>
    </source>
</evidence>
<organism evidence="6 7">
    <name type="scientific">Malassezia psittaci</name>
    <dbReference type="NCBI Taxonomy" id="1821823"/>
    <lineage>
        <taxon>Eukaryota</taxon>
        <taxon>Fungi</taxon>
        <taxon>Dikarya</taxon>
        <taxon>Basidiomycota</taxon>
        <taxon>Ustilaginomycotina</taxon>
        <taxon>Malasseziomycetes</taxon>
        <taxon>Malasseziales</taxon>
        <taxon>Malasseziaceae</taxon>
        <taxon>Malassezia</taxon>
    </lineage>
</organism>
<feature type="modified residue" description="4-aspartylphosphate" evidence="3">
    <location>
        <position position="1164"/>
    </location>
</feature>
<feature type="compositionally biased region" description="Low complexity" evidence="4">
    <location>
        <begin position="1019"/>
        <end position="1033"/>
    </location>
</feature>
<keyword evidence="1 3" id="KW-0597">Phosphoprotein</keyword>
<feature type="region of interest" description="Disordered" evidence="4">
    <location>
        <begin position="529"/>
        <end position="561"/>
    </location>
</feature>
<feature type="region of interest" description="Disordered" evidence="4">
    <location>
        <begin position="1263"/>
        <end position="1295"/>
    </location>
</feature>
<dbReference type="InterPro" id="IPR011006">
    <property type="entry name" value="CheY-like_superfamily"/>
</dbReference>
<name>A0AAF0FA83_9BASI</name>
<feature type="compositionally biased region" description="Polar residues" evidence="4">
    <location>
        <begin position="925"/>
        <end position="943"/>
    </location>
</feature>
<feature type="compositionally biased region" description="Low complexity" evidence="4">
    <location>
        <begin position="763"/>
        <end position="780"/>
    </location>
</feature>
<dbReference type="PANTHER" id="PTHR45339">
    <property type="entry name" value="HYBRID SIGNAL TRANSDUCTION HISTIDINE KINASE J"/>
    <property type="match status" value="1"/>
</dbReference>
<evidence type="ECO:0000256" key="4">
    <source>
        <dbReference type="SAM" id="MobiDB-lite"/>
    </source>
</evidence>
<dbReference type="SMART" id="SM00448">
    <property type="entry name" value="REC"/>
    <property type="match status" value="1"/>
</dbReference>
<feature type="region of interest" description="Disordered" evidence="4">
    <location>
        <begin position="868"/>
        <end position="971"/>
    </location>
</feature>
<dbReference type="FunFam" id="3.40.50.2300:FF:000146">
    <property type="entry name" value="Putative two-component response regulator SSK1p"/>
    <property type="match status" value="1"/>
</dbReference>
<dbReference type="PANTHER" id="PTHR45339:SF1">
    <property type="entry name" value="HYBRID SIGNAL TRANSDUCTION HISTIDINE KINASE J"/>
    <property type="match status" value="1"/>
</dbReference>
<evidence type="ECO:0000313" key="7">
    <source>
        <dbReference type="Proteomes" id="UP001214628"/>
    </source>
</evidence>
<evidence type="ECO:0000256" key="3">
    <source>
        <dbReference type="PROSITE-ProRule" id="PRU00169"/>
    </source>
</evidence>
<feature type="region of interest" description="Disordered" evidence="4">
    <location>
        <begin position="694"/>
        <end position="713"/>
    </location>
</feature>
<dbReference type="GO" id="GO:0000156">
    <property type="term" value="F:phosphorelay response regulator activity"/>
    <property type="evidence" value="ECO:0007669"/>
    <property type="project" value="UniProtKB-ARBA"/>
</dbReference>
<evidence type="ECO:0000259" key="5">
    <source>
        <dbReference type="PROSITE" id="PS50110"/>
    </source>
</evidence>
<feature type="compositionally biased region" description="Polar residues" evidence="4">
    <location>
        <begin position="869"/>
        <end position="886"/>
    </location>
</feature>
<dbReference type="EMBL" id="CP118381">
    <property type="protein sequence ID" value="WFD45160.1"/>
    <property type="molecule type" value="Genomic_DNA"/>
</dbReference>
<feature type="region of interest" description="Disordered" evidence="4">
    <location>
        <begin position="605"/>
        <end position="645"/>
    </location>
</feature>
<feature type="compositionally biased region" description="Polar residues" evidence="4">
    <location>
        <begin position="793"/>
        <end position="804"/>
    </location>
</feature>
<dbReference type="Proteomes" id="UP001214628">
    <property type="component" value="Chromosome 7"/>
</dbReference>
<feature type="compositionally biased region" description="Polar residues" evidence="4">
    <location>
        <begin position="399"/>
        <end position="408"/>
    </location>
</feature>
<feature type="region of interest" description="Disordered" evidence="4">
    <location>
        <begin position="762"/>
        <end position="813"/>
    </location>
</feature>
<feature type="region of interest" description="Disordered" evidence="4">
    <location>
        <begin position="387"/>
        <end position="410"/>
    </location>
</feature>